<evidence type="ECO:0000256" key="1">
    <source>
        <dbReference type="SAM" id="Phobius"/>
    </source>
</evidence>
<accession>A0A0W0WXD7</accession>
<keyword evidence="1" id="KW-1133">Transmembrane helix</keyword>
<dbReference type="InterPro" id="IPR049641">
    <property type="entry name" value="THIVI_2564-like"/>
</dbReference>
<sequence length="67" mass="7600">MDMNNLLNLFANIIVFGVILGLINAFLPMARAIKSLLNLLVLIVLILYILQFFAIIPTVIPMFRVIR</sequence>
<dbReference type="AlphaFoldDB" id="A0A0W0WXD7"/>
<evidence type="ECO:0000313" key="3">
    <source>
        <dbReference type="Proteomes" id="UP000054858"/>
    </source>
</evidence>
<organism evidence="2 3">
    <name type="scientific">Legionella oakridgensis</name>
    <dbReference type="NCBI Taxonomy" id="29423"/>
    <lineage>
        <taxon>Bacteria</taxon>
        <taxon>Pseudomonadati</taxon>
        <taxon>Pseudomonadota</taxon>
        <taxon>Gammaproteobacteria</taxon>
        <taxon>Legionellales</taxon>
        <taxon>Legionellaceae</taxon>
        <taxon>Legionella</taxon>
    </lineage>
</organism>
<dbReference type="NCBIfam" id="NF041949">
    <property type="entry name" value="THIVI_2564_fam"/>
    <property type="match status" value="1"/>
</dbReference>
<protein>
    <submittedName>
        <fullName evidence="2">Uncharacterized protein</fullName>
    </submittedName>
</protein>
<keyword evidence="1" id="KW-0812">Transmembrane</keyword>
<feature type="transmembrane region" description="Helical" evidence="1">
    <location>
        <begin position="6"/>
        <end position="27"/>
    </location>
</feature>
<dbReference type="EMBL" id="LNYP01000031">
    <property type="protein sequence ID" value="KTD36960.1"/>
    <property type="molecule type" value="Genomic_DNA"/>
</dbReference>
<name>A0A0W0WXD7_9GAMM</name>
<feature type="transmembrane region" description="Helical" evidence="1">
    <location>
        <begin position="39"/>
        <end position="60"/>
    </location>
</feature>
<keyword evidence="1" id="KW-0472">Membrane</keyword>
<proteinExistence type="predicted"/>
<dbReference type="PATRIC" id="fig|29423.5.peg.2198"/>
<dbReference type="Proteomes" id="UP000054858">
    <property type="component" value="Unassembled WGS sequence"/>
</dbReference>
<evidence type="ECO:0000313" key="2">
    <source>
        <dbReference type="EMBL" id="KTD36960.1"/>
    </source>
</evidence>
<reference evidence="2 3" key="1">
    <citation type="submission" date="2015-11" db="EMBL/GenBank/DDBJ databases">
        <title>Genomic analysis of 38 Legionella species identifies large and diverse effector repertoires.</title>
        <authorList>
            <person name="Burstein D."/>
            <person name="Amaro F."/>
            <person name="Zusman T."/>
            <person name="Lifshitz Z."/>
            <person name="Cohen O."/>
            <person name="Gilbert J.A."/>
            <person name="Pupko T."/>
            <person name="Shuman H.A."/>
            <person name="Segal G."/>
        </authorList>
    </citation>
    <scope>NUCLEOTIDE SEQUENCE [LARGE SCALE GENOMIC DNA]</scope>
    <source>
        <strain evidence="2 3">Oak Ridge-10</strain>
    </source>
</reference>
<comment type="caution">
    <text evidence="2">The sequence shown here is derived from an EMBL/GenBank/DDBJ whole genome shotgun (WGS) entry which is preliminary data.</text>
</comment>
<gene>
    <name evidence="2" type="ORF">Loak_2096</name>
</gene>